<dbReference type="PROSITE" id="PS50089">
    <property type="entry name" value="ZF_RING_2"/>
    <property type="match status" value="1"/>
</dbReference>
<comment type="caution">
    <text evidence="12">The sequence shown here is derived from an EMBL/GenBank/DDBJ whole genome shotgun (WGS) entry which is preliminary data.</text>
</comment>
<reference evidence="12" key="1">
    <citation type="submission" date="2021-02" db="EMBL/GenBank/DDBJ databases">
        <authorList>
            <person name="Dougan E. K."/>
            <person name="Rhodes N."/>
            <person name="Thang M."/>
            <person name="Chan C."/>
        </authorList>
    </citation>
    <scope>NUCLEOTIDE SEQUENCE</scope>
</reference>
<keyword evidence="6" id="KW-0862">Zinc</keyword>
<evidence type="ECO:0000256" key="8">
    <source>
        <dbReference type="PROSITE-ProRule" id="PRU00175"/>
    </source>
</evidence>
<dbReference type="Proteomes" id="UP000626109">
    <property type="component" value="Unassembled WGS sequence"/>
</dbReference>
<dbReference type="Gene3D" id="3.40.50.10810">
    <property type="entry name" value="Tandem AAA-ATPase domain"/>
    <property type="match status" value="2"/>
</dbReference>
<dbReference type="InterPro" id="IPR017907">
    <property type="entry name" value="Znf_RING_CS"/>
</dbReference>
<organism evidence="12 13">
    <name type="scientific">Polarella glacialis</name>
    <name type="common">Dinoflagellate</name>
    <dbReference type="NCBI Taxonomy" id="89957"/>
    <lineage>
        <taxon>Eukaryota</taxon>
        <taxon>Sar</taxon>
        <taxon>Alveolata</taxon>
        <taxon>Dinophyceae</taxon>
        <taxon>Suessiales</taxon>
        <taxon>Suessiaceae</taxon>
        <taxon>Polarella</taxon>
    </lineage>
</organism>
<dbReference type="GO" id="GO:0016787">
    <property type="term" value="F:hydrolase activity"/>
    <property type="evidence" value="ECO:0007669"/>
    <property type="project" value="UniProtKB-KW"/>
</dbReference>
<dbReference type="InterPro" id="IPR029052">
    <property type="entry name" value="Metallo-depent_PP-like"/>
</dbReference>
<keyword evidence="7" id="KW-0067">ATP-binding</keyword>
<dbReference type="InterPro" id="IPR050628">
    <property type="entry name" value="SNF2_RAD54_helicase_TF"/>
</dbReference>
<evidence type="ECO:0000259" key="10">
    <source>
        <dbReference type="PROSITE" id="PS50089"/>
    </source>
</evidence>
<dbReference type="Gene3D" id="3.30.40.10">
    <property type="entry name" value="Zinc/RING finger domain, C3HC4 (zinc finger)"/>
    <property type="match status" value="1"/>
</dbReference>
<feature type="compositionally biased region" description="Low complexity" evidence="9">
    <location>
        <begin position="57"/>
        <end position="78"/>
    </location>
</feature>
<feature type="region of interest" description="Disordered" evidence="9">
    <location>
        <begin position="576"/>
        <end position="598"/>
    </location>
</feature>
<proteinExistence type="predicted"/>
<feature type="compositionally biased region" description="Basic and acidic residues" evidence="9">
    <location>
        <begin position="587"/>
        <end position="598"/>
    </location>
</feature>
<dbReference type="SUPFAM" id="SSF56300">
    <property type="entry name" value="Metallo-dependent phosphatases"/>
    <property type="match status" value="1"/>
</dbReference>
<feature type="region of interest" description="Disordered" evidence="9">
    <location>
        <begin position="306"/>
        <end position="347"/>
    </location>
</feature>
<dbReference type="GO" id="GO:0008270">
    <property type="term" value="F:zinc ion binding"/>
    <property type="evidence" value="ECO:0007669"/>
    <property type="project" value="UniProtKB-KW"/>
</dbReference>
<feature type="region of interest" description="Disordered" evidence="9">
    <location>
        <begin position="41"/>
        <end position="79"/>
    </location>
</feature>
<dbReference type="GO" id="GO:0005634">
    <property type="term" value="C:nucleus"/>
    <property type="evidence" value="ECO:0007669"/>
    <property type="project" value="TreeGrafter"/>
</dbReference>
<dbReference type="EMBL" id="CAJNNW010006539">
    <property type="protein sequence ID" value="CAE8648383.1"/>
    <property type="molecule type" value="Genomic_DNA"/>
</dbReference>
<evidence type="ECO:0000313" key="13">
    <source>
        <dbReference type="Proteomes" id="UP000626109"/>
    </source>
</evidence>
<keyword evidence="4" id="KW-0378">Hydrolase</keyword>
<dbReference type="SMART" id="SM00487">
    <property type="entry name" value="DEXDc"/>
    <property type="match status" value="1"/>
</dbReference>
<keyword evidence="3 8" id="KW-0863">Zinc-finger</keyword>
<evidence type="ECO:0000256" key="1">
    <source>
        <dbReference type="ARBA" id="ARBA00022723"/>
    </source>
</evidence>
<dbReference type="InterPro" id="IPR049730">
    <property type="entry name" value="SNF2/RAD54-like_C"/>
</dbReference>
<evidence type="ECO:0000313" key="12">
    <source>
        <dbReference type="EMBL" id="CAE8648383.1"/>
    </source>
</evidence>
<dbReference type="GO" id="GO:0005524">
    <property type="term" value="F:ATP binding"/>
    <property type="evidence" value="ECO:0007669"/>
    <property type="project" value="UniProtKB-KW"/>
</dbReference>
<name>A0A813IB39_POLGL</name>
<accession>A0A813IB39</accession>
<dbReference type="GO" id="GO:0006281">
    <property type="term" value="P:DNA repair"/>
    <property type="evidence" value="ECO:0007669"/>
    <property type="project" value="TreeGrafter"/>
</dbReference>
<evidence type="ECO:0000256" key="3">
    <source>
        <dbReference type="ARBA" id="ARBA00022771"/>
    </source>
</evidence>
<dbReference type="InterPro" id="IPR001841">
    <property type="entry name" value="Znf_RING"/>
</dbReference>
<dbReference type="SMART" id="SM00184">
    <property type="entry name" value="RING"/>
    <property type="match status" value="1"/>
</dbReference>
<dbReference type="PANTHER" id="PTHR45626:SF26">
    <property type="entry name" value="FAMILY HELICASE, PUTATIVE (AFU_ORTHOLOGUE AFUA_2G09120)-RELATED"/>
    <property type="match status" value="1"/>
</dbReference>
<dbReference type="PROSITE" id="PS51194">
    <property type="entry name" value="HELICASE_CTER"/>
    <property type="match status" value="1"/>
</dbReference>
<dbReference type="GO" id="GO:0008094">
    <property type="term" value="F:ATP-dependent activity, acting on DNA"/>
    <property type="evidence" value="ECO:0007669"/>
    <property type="project" value="TreeGrafter"/>
</dbReference>
<dbReference type="CDD" id="cd18793">
    <property type="entry name" value="SF2_C_SNF"/>
    <property type="match status" value="1"/>
</dbReference>
<evidence type="ECO:0000256" key="5">
    <source>
        <dbReference type="ARBA" id="ARBA00022806"/>
    </source>
</evidence>
<dbReference type="PROSITE" id="PS00518">
    <property type="entry name" value="ZF_RING_1"/>
    <property type="match status" value="1"/>
</dbReference>
<feature type="region of interest" description="Disordered" evidence="9">
    <location>
        <begin position="92"/>
        <end position="112"/>
    </location>
</feature>
<dbReference type="InterPro" id="IPR013083">
    <property type="entry name" value="Znf_RING/FYVE/PHD"/>
</dbReference>
<evidence type="ECO:0000256" key="9">
    <source>
        <dbReference type="SAM" id="MobiDB-lite"/>
    </source>
</evidence>
<dbReference type="InterPro" id="IPR038718">
    <property type="entry name" value="SNF2-like_sf"/>
</dbReference>
<protein>
    <recommendedName>
        <fullName evidence="14">RING-type domain-containing protein</fullName>
    </recommendedName>
</protein>
<dbReference type="SMART" id="SM00490">
    <property type="entry name" value="HELICc"/>
    <property type="match status" value="1"/>
</dbReference>
<feature type="compositionally biased region" description="Acidic residues" evidence="9">
    <location>
        <begin position="319"/>
        <end position="337"/>
    </location>
</feature>
<dbReference type="Gene3D" id="3.40.50.300">
    <property type="entry name" value="P-loop containing nucleotide triphosphate hydrolases"/>
    <property type="match status" value="1"/>
</dbReference>
<evidence type="ECO:0000256" key="4">
    <source>
        <dbReference type="ARBA" id="ARBA00022801"/>
    </source>
</evidence>
<dbReference type="GO" id="GO:0004386">
    <property type="term" value="F:helicase activity"/>
    <property type="evidence" value="ECO:0007669"/>
    <property type="project" value="UniProtKB-KW"/>
</dbReference>
<sequence>DIQTQWPWDITGCGDTNDAQQPEIADFFASLNARRIASAPKAVGAGRGGLERRRAKAAMPKASSSSSSSRSSGTSAAAKLKKAAAKSLCRSRVSKLATNPRGSGSAAAAPVTGAETAKWKKLNVKVGKGWEDKVCEREPPVLRLRYQQQPSSSRSRARNVDRQLTVTMRARKSKLLHNYQASKPEAVLKQKVQRLFDGCRYPATSVVCEVRHLRPARIPSDIAGGALSGVPLPFRVPNNAMDSPSEQPPHFKRHPLRPEQLRSLGWMISREQGAEADFEAEWRKCWVDPGKCSPSEQEQIADAVGIDGPDYYGEYGAPTEDDDSSEDEFGDRSDDEGDFGRHSYGYGYPYNGQNEGRGFRRHRQPKRKPLPFTVDLRVRATFSVRGGILADKIGYGKTAATIGLIDAGLSRPDPPLPAWDKQAFLPTKATLILVPGNLLEQWLGEISKFTGDGAPLKGQMDKGWVSKESYDGAFKVFACTSVTPLKTVSVQALAEADVVLCTYRLLFSQIYRDRLRQLAGGYVQSSSEFSAMFGGGKKPGSKKNLPKDQVAFDDVKPQLRGGTLAMLREVTRRLRSNKVSVPSPSDPRNRKSESTPCEHVRSASELRFPVLEMFYWRRVVFDEFHELEGFPADQQTSLQHLRAHYRWGLTGTPPLDSVSGSIFMSSLFRVDLTGSNATDPTWDSDRLLAESSAKFLDLAARQNTAEIPGIKLANHIVHVRQTDRERILYLGQARDAGVQTGTFDMSRVQDEAQREAYERLIKLCSHFQVGSVPRGKVLSAAQECNRIHEQKERAIVEARNRVARGLRAVALLEQKLPKGRPTGTESWQRVLSAAAVASGETEQGKEAANFFALEQDVTRKLKPADLPSELDGFRPQAAELKNLLGKVPPKDGMKQAWKTFAGKRLTISIVERLLLALAKETAASLKDVREAMTSLSFFTETLRVFQENSTSRACSVCLQGDLPLSMLAITPCSHVFCIKCLRACVQRYKRCSLCNTHLAEKDVMPLVKEIEAADRPKASSSSSSSSSWESPAPAPKRAKKAECGKYGKFGSKLAAIVEKLLEIRAEDATAKVILFTQFDDLKLKIAAALKEFAIPMAQLQGAPGQRDKVIRNWQNDKTADQFVLLLSLEQSASGTNLTAASHVILVHPMLAATREKAVSFEMQAIGRARRHGQLKDTVHVWRFVTLDTVEEEMTTHHQADMDGFEVVSCPRATRVFNFAFPITAQEVLRRAVAEADEIALAQTEGKPLPKRLAKDEFAKTAPFVVTMSHFVPRQECYPGPRRLCGVMGCREIDTQVRACGSRLHIFGHSHISCDREVQGVRYVQHPLGYPNDYHRQSFPVRVWGACTSKRDTAGPEKDPEVSVSAAVLKAIVDDIRQCTEEQLQRPPGRWSVEDGNIWGEYSTFDPKAEKDLRANMGFDEWSAPPPARELEVKAGKRVANCTAFTGKAGVEVAVAAGIANASGVAASSVMVALSCPSRRLASGLLARRLADAVNAEYGITIPAGSTTISAASVTNAIVTEGATGLTSKIATAMTAANISGVNLTVTNVPEPTTTSTVSTTAAPSKQDSSARQVFTGSLAAVLAMAMAAFA</sequence>
<keyword evidence="5" id="KW-0347">Helicase</keyword>
<dbReference type="InterPro" id="IPR001650">
    <property type="entry name" value="Helicase_C-like"/>
</dbReference>
<feature type="non-terminal residue" evidence="12">
    <location>
        <position position="1590"/>
    </location>
</feature>
<keyword evidence="2" id="KW-0547">Nucleotide-binding</keyword>
<dbReference type="PANTHER" id="PTHR45626">
    <property type="entry name" value="TRANSCRIPTION TERMINATION FACTOR 2-RELATED"/>
    <property type="match status" value="1"/>
</dbReference>
<evidence type="ECO:0000256" key="2">
    <source>
        <dbReference type="ARBA" id="ARBA00022741"/>
    </source>
</evidence>
<dbReference type="InterPro" id="IPR014001">
    <property type="entry name" value="Helicase_ATP-bd"/>
</dbReference>
<feature type="domain" description="RING-type" evidence="10">
    <location>
        <begin position="954"/>
        <end position="995"/>
    </location>
</feature>
<evidence type="ECO:0008006" key="14">
    <source>
        <dbReference type="Google" id="ProtNLM"/>
    </source>
</evidence>
<dbReference type="InterPro" id="IPR000330">
    <property type="entry name" value="SNF2_N"/>
</dbReference>
<dbReference type="SUPFAM" id="SSF57850">
    <property type="entry name" value="RING/U-box"/>
    <property type="match status" value="1"/>
</dbReference>
<dbReference type="Pfam" id="PF00271">
    <property type="entry name" value="Helicase_C"/>
    <property type="match status" value="1"/>
</dbReference>
<keyword evidence="1" id="KW-0479">Metal-binding</keyword>
<evidence type="ECO:0000259" key="11">
    <source>
        <dbReference type="PROSITE" id="PS51194"/>
    </source>
</evidence>
<dbReference type="Pfam" id="PF00176">
    <property type="entry name" value="SNF2-rel_dom"/>
    <property type="match status" value="1"/>
</dbReference>
<feature type="domain" description="Helicase C-terminal" evidence="11">
    <location>
        <begin position="1055"/>
        <end position="1228"/>
    </location>
</feature>
<dbReference type="SUPFAM" id="SSF52540">
    <property type="entry name" value="P-loop containing nucleoside triphosphate hydrolases"/>
    <property type="match status" value="2"/>
</dbReference>
<feature type="region of interest" description="Disordered" evidence="9">
    <location>
        <begin position="1015"/>
        <end position="1036"/>
    </location>
</feature>
<evidence type="ECO:0000256" key="7">
    <source>
        <dbReference type="ARBA" id="ARBA00022840"/>
    </source>
</evidence>
<dbReference type="InterPro" id="IPR027417">
    <property type="entry name" value="P-loop_NTPase"/>
</dbReference>
<evidence type="ECO:0000256" key="6">
    <source>
        <dbReference type="ARBA" id="ARBA00022833"/>
    </source>
</evidence>
<gene>
    <name evidence="12" type="ORF">PGLA2088_LOCUS6525</name>
</gene>